<feature type="region of interest" description="Disordered" evidence="1">
    <location>
        <begin position="68"/>
        <end position="87"/>
    </location>
</feature>
<accession>A0ABN8J3E7</accession>
<proteinExistence type="predicted"/>
<name>A0ABN8J3E7_9NEOP</name>
<keyword evidence="3" id="KW-1185">Reference proteome</keyword>
<evidence type="ECO:0000313" key="2">
    <source>
        <dbReference type="EMBL" id="CAH2074878.1"/>
    </source>
</evidence>
<protein>
    <submittedName>
        <fullName evidence="2">Uncharacterized protein</fullName>
    </submittedName>
</protein>
<evidence type="ECO:0000256" key="1">
    <source>
        <dbReference type="SAM" id="MobiDB-lite"/>
    </source>
</evidence>
<dbReference type="Proteomes" id="UP000837857">
    <property type="component" value="Chromosome 8"/>
</dbReference>
<feature type="compositionally biased region" description="Basic and acidic residues" evidence="1">
    <location>
        <begin position="78"/>
        <end position="87"/>
    </location>
</feature>
<organism evidence="2 3">
    <name type="scientific">Iphiclides podalirius</name>
    <name type="common">scarce swallowtail</name>
    <dbReference type="NCBI Taxonomy" id="110791"/>
    <lineage>
        <taxon>Eukaryota</taxon>
        <taxon>Metazoa</taxon>
        <taxon>Ecdysozoa</taxon>
        <taxon>Arthropoda</taxon>
        <taxon>Hexapoda</taxon>
        <taxon>Insecta</taxon>
        <taxon>Pterygota</taxon>
        <taxon>Neoptera</taxon>
        <taxon>Endopterygota</taxon>
        <taxon>Lepidoptera</taxon>
        <taxon>Glossata</taxon>
        <taxon>Ditrysia</taxon>
        <taxon>Papilionoidea</taxon>
        <taxon>Papilionidae</taxon>
        <taxon>Papilioninae</taxon>
        <taxon>Iphiclides</taxon>
    </lineage>
</organism>
<feature type="region of interest" description="Disordered" evidence="1">
    <location>
        <begin position="1"/>
        <end position="51"/>
    </location>
</feature>
<evidence type="ECO:0000313" key="3">
    <source>
        <dbReference type="Proteomes" id="UP000837857"/>
    </source>
</evidence>
<dbReference type="EMBL" id="OW152820">
    <property type="protein sequence ID" value="CAH2074878.1"/>
    <property type="molecule type" value="Genomic_DNA"/>
</dbReference>
<reference evidence="2" key="1">
    <citation type="submission" date="2022-03" db="EMBL/GenBank/DDBJ databases">
        <authorList>
            <person name="Martin H S."/>
        </authorList>
    </citation>
    <scope>NUCLEOTIDE SEQUENCE</scope>
</reference>
<gene>
    <name evidence="2" type="ORF">IPOD504_LOCUS16295</name>
</gene>
<sequence length="87" mass="9458">MGNNNNGDRLTRGGECRSGIPRVGQPAPEPPTVPLSPQSDASIVGSVSRRSIDRRAYQWARNWREADVIGETMPPPPLKHESAPNSN</sequence>
<feature type="non-terminal residue" evidence="2">
    <location>
        <position position="87"/>
    </location>
</feature>